<keyword evidence="1" id="KW-0732">Signal</keyword>
<protein>
    <recommendedName>
        <fullName evidence="4">AA1-like domain-containing protein</fullName>
    </recommendedName>
</protein>
<organism evidence="2 3">
    <name type="scientific">Coniochaeta ligniaria NRRL 30616</name>
    <dbReference type="NCBI Taxonomy" id="1408157"/>
    <lineage>
        <taxon>Eukaryota</taxon>
        <taxon>Fungi</taxon>
        <taxon>Dikarya</taxon>
        <taxon>Ascomycota</taxon>
        <taxon>Pezizomycotina</taxon>
        <taxon>Sordariomycetes</taxon>
        <taxon>Sordariomycetidae</taxon>
        <taxon>Coniochaetales</taxon>
        <taxon>Coniochaetaceae</taxon>
        <taxon>Coniochaeta</taxon>
    </lineage>
</organism>
<dbReference type="EMBL" id="KV875097">
    <property type="protein sequence ID" value="OIW30138.1"/>
    <property type="molecule type" value="Genomic_DNA"/>
</dbReference>
<gene>
    <name evidence="2" type="ORF">CONLIGDRAFT_680919</name>
</gene>
<dbReference type="OrthoDB" id="10307878at2759"/>
<name>A0A1J7JQV3_9PEZI</name>
<dbReference type="AlphaFoldDB" id="A0A1J7JQV3"/>
<evidence type="ECO:0000313" key="3">
    <source>
        <dbReference type="Proteomes" id="UP000182658"/>
    </source>
</evidence>
<proteinExistence type="predicted"/>
<sequence>MKLKPVIITAGLLWLKLAAAKSDCQCIDRFDPDAMPKMNVTSFWAAAYPNGSSIYSFDLDFWPGVGRASCGATLQGRPGVFTSVWGDQYCWAKADNSFVPVYWYWNQSWPEADYELRIDSKYLVTANFCYECVEYGTHIVSSNDLAASGQVVAYRGRRSFALRPKTVHG</sequence>
<evidence type="ECO:0008006" key="4">
    <source>
        <dbReference type="Google" id="ProtNLM"/>
    </source>
</evidence>
<dbReference type="InParanoid" id="A0A1J7JQV3"/>
<feature type="chain" id="PRO_5012995592" description="AA1-like domain-containing protein" evidence="1">
    <location>
        <begin position="21"/>
        <end position="169"/>
    </location>
</feature>
<evidence type="ECO:0000256" key="1">
    <source>
        <dbReference type="SAM" id="SignalP"/>
    </source>
</evidence>
<feature type="signal peptide" evidence="1">
    <location>
        <begin position="1"/>
        <end position="20"/>
    </location>
</feature>
<evidence type="ECO:0000313" key="2">
    <source>
        <dbReference type="EMBL" id="OIW30138.1"/>
    </source>
</evidence>
<dbReference type="Proteomes" id="UP000182658">
    <property type="component" value="Unassembled WGS sequence"/>
</dbReference>
<accession>A0A1J7JQV3</accession>
<keyword evidence="3" id="KW-1185">Reference proteome</keyword>
<reference evidence="2 3" key="1">
    <citation type="submission" date="2016-10" db="EMBL/GenBank/DDBJ databases">
        <title>Draft genome sequence of Coniochaeta ligniaria NRRL30616, a lignocellulolytic fungus for bioabatement of inhibitors in plant biomass hydrolysates.</title>
        <authorList>
            <consortium name="DOE Joint Genome Institute"/>
            <person name="Jimenez D.J."/>
            <person name="Hector R.E."/>
            <person name="Riley R."/>
            <person name="Sun H."/>
            <person name="Grigoriev I.V."/>
            <person name="Van Elsas J.D."/>
            <person name="Nichols N.N."/>
        </authorList>
    </citation>
    <scope>NUCLEOTIDE SEQUENCE [LARGE SCALE GENOMIC DNA]</scope>
    <source>
        <strain evidence="2 3">NRRL 30616</strain>
    </source>
</reference>